<keyword evidence="3" id="KW-1185">Reference proteome</keyword>
<dbReference type="GO" id="GO:0004527">
    <property type="term" value="F:exonuclease activity"/>
    <property type="evidence" value="ECO:0007669"/>
    <property type="project" value="UniProtKB-KW"/>
</dbReference>
<dbReference type="PANTHER" id="PTHR37168:SF1">
    <property type="entry name" value="CRISPR-ASSOCIATED EXONUCLEASE CAS4"/>
    <property type="match status" value="1"/>
</dbReference>
<dbReference type="EMBL" id="PYGF01000001">
    <property type="protein sequence ID" value="PSL07187.1"/>
    <property type="molecule type" value="Genomic_DNA"/>
</dbReference>
<accession>A0A2P8ECN4</accession>
<evidence type="ECO:0000259" key="1">
    <source>
        <dbReference type="Pfam" id="PF01930"/>
    </source>
</evidence>
<gene>
    <name evidence="2" type="ORF">CLV48_101116</name>
</gene>
<dbReference type="OrthoDB" id="9794720at2"/>
<reference evidence="2 3" key="1">
    <citation type="submission" date="2018-03" db="EMBL/GenBank/DDBJ databases">
        <title>Genomic Encyclopedia of Archaeal and Bacterial Type Strains, Phase II (KMG-II): from individual species to whole genera.</title>
        <authorList>
            <person name="Goeker M."/>
        </authorList>
    </citation>
    <scope>NUCLEOTIDE SEQUENCE [LARGE SCALE GENOMIC DNA]</scope>
    <source>
        <strain evidence="2 3">DSM 28057</strain>
    </source>
</reference>
<proteinExistence type="predicted"/>
<dbReference type="RefSeq" id="WP_106565306.1">
    <property type="nucleotide sequence ID" value="NZ_PYGF01000001.1"/>
</dbReference>
<feature type="domain" description="DUF83" evidence="1">
    <location>
        <begin position="5"/>
        <end position="164"/>
    </location>
</feature>
<dbReference type="AlphaFoldDB" id="A0A2P8ECN4"/>
<dbReference type="InterPro" id="IPR011604">
    <property type="entry name" value="PDDEXK-like_dom_sf"/>
</dbReference>
<keyword evidence="2" id="KW-0378">Hydrolase</keyword>
<organism evidence="2 3">
    <name type="scientific">Cecembia rubra</name>
    <dbReference type="NCBI Taxonomy" id="1485585"/>
    <lineage>
        <taxon>Bacteria</taxon>
        <taxon>Pseudomonadati</taxon>
        <taxon>Bacteroidota</taxon>
        <taxon>Cytophagia</taxon>
        <taxon>Cytophagales</taxon>
        <taxon>Cyclobacteriaceae</taxon>
        <taxon>Cecembia</taxon>
    </lineage>
</organism>
<dbReference type="PANTHER" id="PTHR37168">
    <property type="entry name" value="CRISPR-ASSOCIATED EXONUCLEASE CAS4"/>
    <property type="match status" value="1"/>
</dbReference>
<protein>
    <submittedName>
        <fullName evidence="2">CRISPR-associated Cas4 family exonuclease</fullName>
    </submittedName>
</protein>
<keyword evidence="2" id="KW-0269">Exonuclease</keyword>
<evidence type="ECO:0000313" key="3">
    <source>
        <dbReference type="Proteomes" id="UP000240708"/>
    </source>
</evidence>
<sequence length="167" mass="19657">MQINATLINLYHVCKRQMWLHAHGIRMEHNSEVVAEGKLIGETTYQDRSQKYTELQIGKIKIDYYDNKNKVIHEVKKSNKAEYAHIAQVKFYKYVLLQHGIEGASAILEYPKLRQRHVVEWEKGDESVVQSWMMEIQKLIAQENCPPLEKKNICRSCSYYDFCFSGE</sequence>
<keyword evidence="2" id="KW-0540">Nuclease</keyword>
<name>A0A2P8ECN4_9BACT</name>
<comment type="caution">
    <text evidence="2">The sequence shown here is derived from an EMBL/GenBank/DDBJ whole genome shotgun (WGS) entry which is preliminary data.</text>
</comment>
<dbReference type="Gene3D" id="3.90.320.10">
    <property type="match status" value="1"/>
</dbReference>
<evidence type="ECO:0000313" key="2">
    <source>
        <dbReference type="EMBL" id="PSL07187.1"/>
    </source>
</evidence>
<dbReference type="Pfam" id="PF01930">
    <property type="entry name" value="Cas_Cas4"/>
    <property type="match status" value="1"/>
</dbReference>
<dbReference type="InterPro" id="IPR022765">
    <property type="entry name" value="Dna2/Cas4_DUF83"/>
</dbReference>
<dbReference type="Proteomes" id="UP000240708">
    <property type="component" value="Unassembled WGS sequence"/>
</dbReference>